<dbReference type="Gene3D" id="2.40.50.1020">
    <property type="entry name" value="LytTr DNA-binding domain"/>
    <property type="match status" value="1"/>
</dbReference>
<evidence type="ECO:0000259" key="1">
    <source>
        <dbReference type="PROSITE" id="PS50930"/>
    </source>
</evidence>
<dbReference type="KEGG" id="spir:CWM47_23590"/>
<name>A0A2K8Z3U8_9BACT</name>
<dbReference type="InterPro" id="IPR046947">
    <property type="entry name" value="LytR-like"/>
</dbReference>
<dbReference type="Proteomes" id="UP000232883">
    <property type="component" value="Chromosome"/>
</dbReference>
<dbReference type="Pfam" id="PF04397">
    <property type="entry name" value="LytTR"/>
    <property type="match status" value="1"/>
</dbReference>
<keyword evidence="3" id="KW-1185">Reference proteome</keyword>
<dbReference type="RefSeq" id="WP_100990631.1">
    <property type="nucleotide sequence ID" value="NZ_CP025096.1"/>
</dbReference>
<protein>
    <submittedName>
        <fullName evidence="2">Response regulator receiver protein</fullName>
    </submittedName>
</protein>
<evidence type="ECO:0000313" key="2">
    <source>
        <dbReference type="EMBL" id="AUD04566.1"/>
    </source>
</evidence>
<dbReference type="OrthoDB" id="800024at2"/>
<dbReference type="GO" id="GO:0000156">
    <property type="term" value="F:phosphorelay response regulator activity"/>
    <property type="evidence" value="ECO:0007669"/>
    <property type="project" value="InterPro"/>
</dbReference>
<dbReference type="GO" id="GO:0003677">
    <property type="term" value="F:DNA binding"/>
    <property type="evidence" value="ECO:0007669"/>
    <property type="project" value="InterPro"/>
</dbReference>
<sequence>MNSSLYTSQPNPNKPAETHNLYVGQKGPFALPVTDLMFLQATSNYSWLYWKDGQRILMARTLKYYQPHLPGALFIRMHRNCIVNINYIERLEQIYPDKGGLAYLKSGVVLPVSRRRWYTVRRMVSRSQKMLAD</sequence>
<dbReference type="SMART" id="SM00850">
    <property type="entry name" value="LytTR"/>
    <property type="match status" value="1"/>
</dbReference>
<dbReference type="InterPro" id="IPR007492">
    <property type="entry name" value="LytTR_DNA-bd_dom"/>
</dbReference>
<feature type="domain" description="HTH LytTR-type" evidence="1">
    <location>
        <begin position="20"/>
        <end position="126"/>
    </location>
</feature>
<gene>
    <name evidence="2" type="ORF">CWM47_23590</name>
</gene>
<reference evidence="2 3" key="1">
    <citation type="submission" date="2017-11" db="EMBL/GenBank/DDBJ databases">
        <title>Taxonomic description and genome sequences of Spirosoma HA7 sp. nov., isolated from pollen microhabitat of Corylus avellana.</title>
        <authorList>
            <person name="Ambika Manirajan B."/>
            <person name="Suarez C."/>
            <person name="Ratering S."/>
            <person name="Geissler-Plaum R."/>
            <person name="Cardinale M."/>
            <person name="Sylvia S."/>
        </authorList>
    </citation>
    <scope>NUCLEOTIDE SEQUENCE [LARGE SCALE GENOMIC DNA]</scope>
    <source>
        <strain evidence="2 3">HA7</strain>
    </source>
</reference>
<evidence type="ECO:0000313" key="3">
    <source>
        <dbReference type="Proteomes" id="UP000232883"/>
    </source>
</evidence>
<accession>A0A2K8Z3U8</accession>
<organism evidence="2 3">
    <name type="scientific">Spirosoma pollinicola</name>
    <dbReference type="NCBI Taxonomy" id="2057025"/>
    <lineage>
        <taxon>Bacteria</taxon>
        <taxon>Pseudomonadati</taxon>
        <taxon>Bacteroidota</taxon>
        <taxon>Cytophagia</taxon>
        <taxon>Cytophagales</taxon>
        <taxon>Cytophagaceae</taxon>
        <taxon>Spirosoma</taxon>
    </lineage>
</organism>
<dbReference type="PANTHER" id="PTHR37299:SF1">
    <property type="entry name" value="STAGE 0 SPORULATION PROTEIN A HOMOLOG"/>
    <property type="match status" value="1"/>
</dbReference>
<dbReference type="AlphaFoldDB" id="A0A2K8Z3U8"/>
<proteinExistence type="predicted"/>
<dbReference type="PANTHER" id="PTHR37299">
    <property type="entry name" value="TRANSCRIPTIONAL REGULATOR-RELATED"/>
    <property type="match status" value="1"/>
</dbReference>
<dbReference type="EMBL" id="CP025096">
    <property type="protein sequence ID" value="AUD04566.1"/>
    <property type="molecule type" value="Genomic_DNA"/>
</dbReference>
<dbReference type="PROSITE" id="PS50930">
    <property type="entry name" value="HTH_LYTTR"/>
    <property type="match status" value="1"/>
</dbReference>